<dbReference type="SMART" id="SM00089">
    <property type="entry name" value="PKD"/>
    <property type="match status" value="2"/>
</dbReference>
<accession>A0A2V2N021</accession>
<feature type="domain" description="PKD" evidence="2">
    <location>
        <begin position="902"/>
        <end position="978"/>
    </location>
</feature>
<dbReference type="InterPro" id="IPR013783">
    <property type="entry name" value="Ig-like_fold"/>
</dbReference>
<evidence type="ECO:0000256" key="1">
    <source>
        <dbReference type="SAM" id="Phobius"/>
    </source>
</evidence>
<evidence type="ECO:0000313" key="4">
    <source>
        <dbReference type="Proteomes" id="UP000245934"/>
    </source>
</evidence>
<dbReference type="FunFam" id="2.60.40.10:FF:000270">
    <property type="entry name" value="Cell surface protein"/>
    <property type="match status" value="1"/>
</dbReference>
<evidence type="ECO:0000313" key="3">
    <source>
        <dbReference type="EMBL" id="PWR73502.1"/>
    </source>
</evidence>
<dbReference type="InterPro" id="IPR012859">
    <property type="entry name" value="Pilin_N_archaeal"/>
</dbReference>
<dbReference type="Proteomes" id="UP000245934">
    <property type="component" value="Unassembled WGS sequence"/>
</dbReference>
<dbReference type="InterPro" id="IPR013320">
    <property type="entry name" value="ConA-like_dom_sf"/>
</dbReference>
<dbReference type="InterPro" id="IPR044060">
    <property type="entry name" value="Bacterial_rp_domain"/>
</dbReference>
<organism evidence="3 4">
    <name type="scientific">Methanospirillum stamsii</name>
    <dbReference type="NCBI Taxonomy" id="1277351"/>
    <lineage>
        <taxon>Archaea</taxon>
        <taxon>Methanobacteriati</taxon>
        <taxon>Methanobacteriota</taxon>
        <taxon>Stenosarchaea group</taxon>
        <taxon>Methanomicrobia</taxon>
        <taxon>Methanomicrobiales</taxon>
        <taxon>Methanospirillaceae</taxon>
        <taxon>Methanospirillum</taxon>
    </lineage>
</organism>
<evidence type="ECO:0000259" key="2">
    <source>
        <dbReference type="PROSITE" id="PS50093"/>
    </source>
</evidence>
<dbReference type="Pfam" id="PF18998">
    <property type="entry name" value="Flg_new_2"/>
    <property type="match status" value="1"/>
</dbReference>
<dbReference type="Gene3D" id="2.60.40.10">
    <property type="entry name" value="Immunoglobulins"/>
    <property type="match status" value="2"/>
</dbReference>
<dbReference type="GeneID" id="97608791"/>
<dbReference type="SUPFAM" id="SSF49299">
    <property type="entry name" value="PKD domain"/>
    <property type="match status" value="2"/>
</dbReference>
<keyword evidence="1" id="KW-0472">Membrane</keyword>
<sequence length="1146" mass="123261">MKEEGISEIVGALLLVVVLGLLAAIILSILVSQYPGDVLPDPRIEIYNDTYSYTEGINTIHISSLGGDPLPTGEYTIKVHRKDGTYVAIPSGEINISTGFEKDISTGNVLWFYDKDPGNFITTVDVIYQDPGSDSETLMYRKNLSEYASRPGPGPDPSTPCTSVSISGTITESGTGNPAPGIVVYAYYEGSLKETKISDSYGTYSFTFPEPGNFDQYEIRCPDTGTWITTDPVSKIFNVIIDSSTCDSRNNDFEGTFTGTPGLTVTSPNGGERFAVGSIQTISWTVEHASPDHFTVEYSIDNGNNWDSISSSVSGILRIFEWTVPNTPTDQALVRVTAKDSSGNTLADDTSDSVFTIFNPDCYRISGQVLNQATGNPVGGIRVNAYYQGEHVTIIGYADTTGDGRYTILLPSTGNIEQYDIHCPDTGTWQTTNPASKWHYGIVIDPSSSTHCHPDEVDFQGMDILLPTLSVISPNGGEDWVVETEHQITWSAENVDTASYRIEYSIDSGVNWILIDDAVSGSSVSYSWTIPETPSELALIRVIAKDSSGTTIIEDDSDNVFTISAPCTKTITATAGDHGSISPEGSVEVSCGSDQSFTITADPCYRIESVTIEGVPISGPFDSPYPYTFPSVQSVHTIHATFTPITYTITATAGDHGSISPAGSIPTNCGTSPSFTITPNTGYSISDVIVKGISVGAVSEYTFPPVYEDQTIHATFKEDCPQPIASFIASASERRRTVSFTDTSTGSVTNWLWDFGDGSTSPEQNPVYTYGSSGTYLVTLTVSGPCGSDSYSQRIKTGCWYISGIVTLTSGPLSPQDLTIVAIGDKGSHYTITPFSDGTYLIDITAQRSEKFTVSVLNCPGAGCLEYSISPVSYSDVQITPGLGKCSSSNNNFDLTYNCPPMAASFTALPSNGNAPLTVWFTDTSTGYYELIEWVFGDGTTGEGSPITHDYEIPGTYSATMTVSGDCGSDTASESIQVNRGPGFTVYGWLRFTQPPTPSAPDERWATLVVDGNSDNSRRYHLLHSQQNTQFEMFFKTVNEANGWQHAPESFGPVQGVSYLLVAAYDQTDGIGRLYVNGVEAASRTYDTSGIAPSPNLYQVGGPSGIYYSGTANQRRLRGDVGGVNTIENVLLGPEIQTMYEDGPPW</sequence>
<feature type="transmembrane region" description="Helical" evidence="1">
    <location>
        <begin position="12"/>
        <end position="31"/>
    </location>
</feature>
<dbReference type="Pfam" id="PF07790">
    <property type="entry name" value="Pilin_N"/>
    <property type="match status" value="1"/>
</dbReference>
<dbReference type="SUPFAM" id="SSF49478">
    <property type="entry name" value="Cna protein B-type domain"/>
    <property type="match status" value="1"/>
</dbReference>
<gene>
    <name evidence="3" type="ORF">DLD82_09655</name>
</gene>
<dbReference type="PROSITE" id="PS50093">
    <property type="entry name" value="PKD"/>
    <property type="match status" value="2"/>
</dbReference>
<feature type="domain" description="PKD" evidence="2">
    <location>
        <begin position="737"/>
        <end position="788"/>
    </location>
</feature>
<dbReference type="SUPFAM" id="SSF49899">
    <property type="entry name" value="Concanavalin A-like lectins/glucanases"/>
    <property type="match status" value="1"/>
</dbReference>
<reference evidence="3 4" key="1">
    <citation type="submission" date="2018-05" db="EMBL/GenBank/DDBJ databases">
        <title>Draft genome of Methanospirillum stamsii Pt1.</title>
        <authorList>
            <person name="Dueholm M.S."/>
            <person name="Nielsen P.H."/>
            <person name="Bakmann L.F."/>
            <person name="Otzen D.E."/>
        </authorList>
    </citation>
    <scope>NUCLEOTIDE SEQUENCE [LARGE SCALE GENOMIC DNA]</scope>
    <source>
        <strain evidence="3 4">Pt1</strain>
    </source>
</reference>
<keyword evidence="1" id="KW-0812">Transmembrane</keyword>
<name>A0A2V2N021_9EURY</name>
<dbReference type="Pfam" id="PF13385">
    <property type="entry name" value="Laminin_G_3"/>
    <property type="match status" value="1"/>
</dbReference>
<dbReference type="AlphaFoldDB" id="A0A2V2N021"/>
<protein>
    <recommendedName>
        <fullName evidence="2">PKD domain-containing protein</fullName>
    </recommendedName>
</protein>
<dbReference type="EMBL" id="QGMZ01000018">
    <property type="protein sequence ID" value="PWR73502.1"/>
    <property type="molecule type" value="Genomic_DNA"/>
</dbReference>
<dbReference type="RefSeq" id="WP_109940913.1">
    <property type="nucleotide sequence ID" value="NZ_CP176366.1"/>
</dbReference>
<dbReference type="Gene3D" id="2.60.120.200">
    <property type="match status" value="1"/>
</dbReference>
<dbReference type="CDD" id="cd00146">
    <property type="entry name" value="PKD"/>
    <property type="match status" value="2"/>
</dbReference>
<keyword evidence="4" id="KW-1185">Reference proteome</keyword>
<dbReference type="InterPro" id="IPR000601">
    <property type="entry name" value="PKD_dom"/>
</dbReference>
<dbReference type="Pfam" id="PF18911">
    <property type="entry name" value="PKD_4"/>
    <property type="match status" value="2"/>
</dbReference>
<dbReference type="InterPro" id="IPR022409">
    <property type="entry name" value="PKD/Chitinase_dom"/>
</dbReference>
<keyword evidence="1" id="KW-1133">Transmembrane helix</keyword>
<dbReference type="OrthoDB" id="118137at2157"/>
<comment type="caution">
    <text evidence="3">The sequence shown here is derived from an EMBL/GenBank/DDBJ whole genome shotgun (WGS) entry which is preliminary data.</text>
</comment>
<dbReference type="InterPro" id="IPR035986">
    <property type="entry name" value="PKD_dom_sf"/>
</dbReference>
<proteinExistence type="predicted"/>